<proteinExistence type="predicted"/>
<reference evidence="1" key="1">
    <citation type="submission" date="2021-10" db="EMBL/GenBank/DDBJ databases">
        <title>De novo Genome Assembly of Clathrus columnatus (Basidiomycota, Fungi) Using Illumina and Nanopore Sequence Data.</title>
        <authorList>
            <person name="Ogiso-Tanaka E."/>
            <person name="Itagaki H."/>
            <person name="Hosoya T."/>
            <person name="Hosaka K."/>
        </authorList>
    </citation>
    <scope>NUCLEOTIDE SEQUENCE</scope>
    <source>
        <strain evidence="1">MO-923</strain>
    </source>
</reference>
<dbReference type="EMBL" id="BPWL01000009">
    <property type="protein sequence ID" value="GJJ13843.1"/>
    <property type="molecule type" value="Genomic_DNA"/>
</dbReference>
<evidence type="ECO:0000313" key="2">
    <source>
        <dbReference type="Proteomes" id="UP001050691"/>
    </source>
</evidence>
<accession>A0AAV5AMB7</accession>
<evidence type="ECO:0000313" key="1">
    <source>
        <dbReference type="EMBL" id="GJJ13843.1"/>
    </source>
</evidence>
<sequence length="180" mass="20442">MSDLHLSRFLNTNRPPLAHKSVVEIPTDILGQELSASILASLKVDSNDAYACSVSARLWEETLENYPCLPYLLLRVADMRFTLQSPGQQWQSITKHAAKLLATPPPSGDFARFLCRWTSLTSQVEYRDRYMNIARQELVYRGFYDTSFPLLDEYLIGGAVTCGEDALSILRDTYEVSLYH</sequence>
<comment type="caution">
    <text evidence="1">The sequence shown here is derived from an EMBL/GenBank/DDBJ whole genome shotgun (WGS) entry which is preliminary data.</text>
</comment>
<keyword evidence="2" id="KW-1185">Reference proteome</keyword>
<gene>
    <name evidence="1" type="ORF">Clacol_008100</name>
</gene>
<name>A0AAV5AMB7_9AGAM</name>
<dbReference type="Proteomes" id="UP001050691">
    <property type="component" value="Unassembled WGS sequence"/>
</dbReference>
<dbReference type="AlphaFoldDB" id="A0AAV5AMB7"/>
<organism evidence="1 2">
    <name type="scientific">Clathrus columnatus</name>
    <dbReference type="NCBI Taxonomy" id="1419009"/>
    <lineage>
        <taxon>Eukaryota</taxon>
        <taxon>Fungi</taxon>
        <taxon>Dikarya</taxon>
        <taxon>Basidiomycota</taxon>
        <taxon>Agaricomycotina</taxon>
        <taxon>Agaricomycetes</taxon>
        <taxon>Phallomycetidae</taxon>
        <taxon>Phallales</taxon>
        <taxon>Clathraceae</taxon>
        <taxon>Clathrus</taxon>
    </lineage>
</organism>
<protein>
    <submittedName>
        <fullName evidence="1">Uncharacterized protein</fullName>
    </submittedName>
</protein>